<dbReference type="RefSeq" id="WP_072366717.1">
    <property type="nucleotide sequence ID" value="NZ_CP139972.1"/>
</dbReference>
<sequence>MRQTPLPNVPSAEEVEKNGQDLGEMNKVLLKKVEELTLYMIEQQKVNEDLNKRLLALENK</sequence>
<protein>
    <submittedName>
        <fullName evidence="2">Uncharacterized protein</fullName>
    </submittedName>
</protein>
<evidence type="ECO:0000313" key="5">
    <source>
        <dbReference type="Proteomes" id="UP001326715"/>
    </source>
</evidence>
<proteinExistence type="predicted"/>
<organism evidence="2 4">
    <name type="scientific">Chitinophaga sancti</name>
    <dbReference type="NCBI Taxonomy" id="1004"/>
    <lineage>
        <taxon>Bacteria</taxon>
        <taxon>Pseudomonadati</taxon>
        <taxon>Bacteroidota</taxon>
        <taxon>Chitinophagia</taxon>
        <taxon>Chitinophagales</taxon>
        <taxon>Chitinophagaceae</taxon>
        <taxon>Chitinophaga</taxon>
    </lineage>
</organism>
<dbReference type="EMBL" id="FPIZ01000057">
    <property type="protein sequence ID" value="SFW90927.1"/>
    <property type="molecule type" value="Genomic_DNA"/>
</dbReference>
<evidence type="ECO:0000313" key="2">
    <source>
        <dbReference type="EMBL" id="SFW90927.1"/>
    </source>
</evidence>
<dbReference type="EMBL" id="CP140154">
    <property type="protein sequence ID" value="WQG92136.1"/>
    <property type="molecule type" value="Genomic_DNA"/>
</dbReference>
<reference evidence="2 4" key="1">
    <citation type="submission" date="2016-11" db="EMBL/GenBank/DDBJ databases">
        <authorList>
            <person name="Jaros S."/>
            <person name="Januszkiewicz K."/>
            <person name="Wedrychowicz H."/>
        </authorList>
    </citation>
    <scope>NUCLEOTIDE SEQUENCE [LARGE SCALE GENOMIC DNA]</scope>
    <source>
        <strain evidence="2 4">DSM 784</strain>
    </source>
</reference>
<dbReference type="Proteomes" id="UP001326715">
    <property type="component" value="Chromosome"/>
</dbReference>
<accession>A0A1K1T3L0</accession>
<evidence type="ECO:0000313" key="3">
    <source>
        <dbReference type="EMBL" id="WQG92136.1"/>
    </source>
</evidence>
<name>A0A1K1T3L0_9BACT</name>
<gene>
    <name evidence="2" type="ORF">SAMN05661012_06698</name>
    <name evidence="3" type="ORF">SR876_11530</name>
</gene>
<keyword evidence="5" id="KW-1185">Reference proteome</keyword>
<evidence type="ECO:0000313" key="4">
    <source>
        <dbReference type="Proteomes" id="UP000183788"/>
    </source>
</evidence>
<reference evidence="3 5" key="2">
    <citation type="submission" date="2023-11" db="EMBL/GenBank/DDBJ databases">
        <title>MicrobeMod: A computational toolkit for identifying prokaryotic methylation and restriction-modification with nanopore sequencing.</title>
        <authorList>
            <person name="Crits-Christoph A."/>
            <person name="Kang S.C."/>
            <person name="Lee H."/>
            <person name="Ostrov N."/>
        </authorList>
    </citation>
    <scope>NUCLEOTIDE SEQUENCE [LARGE SCALE GENOMIC DNA]</scope>
    <source>
        <strain evidence="3 5">ATCC 23090</strain>
    </source>
</reference>
<dbReference type="STRING" id="1004.SAMN05661012_06698"/>
<feature type="region of interest" description="Disordered" evidence="1">
    <location>
        <begin position="1"/>
        <end position="21"/>
    </location>
</feature>
<dbReference type="Proteomes" id="UP000183788">
    <property type="component" value="Unassembled WGS sequence"/>
</dbReference>
<dbReference type="AlphaFoldDB" id="A0A1K1T3L0"/>
<evidence type="ECO:0000256" key="1">
    <source>
        <dbReference type="SAM" id="MobiDB-lite"/>
    </source>
</evidence>